<dbReference type="SUPFAM" id="SSF81296">
    <property type="entry name" value="E set domains"/>
    <property type="match status" value="3"/>
</dbReference>
<sequence>MPAFSKPDTVLLWAAINDICFSAAVSLFVYDTTKWKLQSLQPSCGLHGKSIPLKLKGVGFVETHSIRIRFASPTHAMDVPGHIRLRQFFNITAIGMTVAGRTYSENNIVFSLHIQFNEEAPLSTSCRRVLYHFKKDMGTLLWNEAMQFEVLEPQRHITLTLKSTSDMGEIEDGVKLRNRNFKTIATKQISLPDLETGQVCRQVVKLDNTDHTSTLRREVELNVCLDPPLLDTEMIVAKSPVLPDPCSMNVQISSGQFMWTSGSSIQFHVYELPQITRLEPPFLPHTSGGIVTIRGYGFFNSGLLMLKVVFVSACFDYQHGESDADIQAKLDLLVVEDEKMLEIPVTFVSTTELRCEVPPNLQSRNIVLCVSFDKHTFTPLTTAALFHMFTVQNVCPNSGPVQGRTYTKLRGTNLCLSQSVDEMPLIRFSWYRAEKLLERTTVHGEFHSGVLYCYTPACRLGLDKLHVMIDVCLGGSNAMYSNDNVTFIYYKIPIIRNINPKTHLVPGATDLTVYIVESWENAHLLSAQSRKCRFRMKGQAQVADASEGVGGQIKCRLPRFTVPVATPQLLPGSVKDDPLVPKLWVRNSGLFITVLQARNLRLQNSTGNSSSICPVILLSLDQQRQRTAQKEYTSNPIFNEQFDFDLNSDEPQNLGDLVITVEHESKSMRNDIIGVLKFPLNKVGHTVLLRAWFTLSPPQNTGTVVQPLRTARQLMLDIVQKGSGDMRPPESRGEIELFVHYEPMIIKREPSDHEVALRGKFRSVIKKTIHVDTIAKRLTRSDTSSNIDRKIETPPPMSPLSRTNKSLVHVIPNEIIVEIALNGQDYLSQCPLTYFAQPLPIIESITPKCIPSRGGTKLTIHGHNFVDTKCIRVAFLWGVEHYAALKQSFRVETDVFAQVPVTVVDALFESPTQLHCTTPPTRFPPKPCFTLLVALNGMDFNSIFLPPFHDTTPTEDIWSTFEVKDPVAMLELPQNEYKIYETPVVHSIQSASAVYTTKLIFRGENFGSADCPKARFVHMPTRPNESKCEDALVNLSIMSPMQLECWAPDLPPGSMVQIQIAMNGHDFMDMPGLFCICNAPKMTKLEPSWIFSGGNPLLKIHGSNFIETDHIMVSFMPDKGATPIVVRGKCSDGVIHCNIPTFNQFDDDSISSFSVDVSLGKDKNSGDFTGSPLLLQLYHNVPQVSHISPTDGPLWGGTKVTLRGHHFVNTPSLVVRFTRLNHSICPKTQTIKWHVVQDEDHCIIVKATFESSEIVTCSSPSVPEEGPAAVQLSLNGHDFSNVHNKTWFVAWRTWQNRVSILRQSMQHDGGARLAWQKYFELRHTSKMNFYSGRIQTTSWKLHATHHVTLAPPKRVDNLPEIMREIPSSTKSKDGQPHTKRELESELYIPPDILWPDENCLIQTSLTERLKQLYRSSTSQQLIYSRLILVYDNAKQLNAKYTSASSTDGGLDSTSRTFPPIRNASFDGKTRQRGLCFHGLCEGLRWIFPQATEADLVALWAFMDPEKTGTVSLDAFCSRLQTDERPPSPEPGPMHYDPQIPLPHIPTPTILEPSTEPTPPLPQPFLDVGPVIDVLQPQSPRVYFSRREEMKAQWCDPLYRGPGSEIAKPDLHLDDAAKTLSTYPRVQTTTFPPLSHEDLKLHEAKHRSKLPPETYGIHTLKPPTVPATRLDFRRSSVFKLPKPAQAKGDGAMFRRRTSIVFHRPTESTRKLSQAVARKSTAPVLSMSKQFKDAKPIYLDILTSQPRYEFNKQEF</sequence>
<dbReference type="SMART" id="SM00239">
    <property type="entry name" value="C2"/>
    <property type="match status" value="1"/>
</dbReference>
<dbReference type="PROSITE" id="PS50004">
    <property type="entry name" value="C2"/>
    <property type="match status" value="1"/>
</dbReference>
<feature type="domain" description="C2" evidence="2">
    <location>
        <begin position="570"/>
        <end position="693"/>
    </location>
</feature>
<comment type="caution">
    <text evidence="3">The sequence shown here is derived from an EMBL/GenBank/DDBJ whole genome shotgun (WGS) entry which is preliminary data.</text>
</comment>
<dbReference type="InterPro" id="IPR002909">
    <property type="entry name" value="IPT_dom"/>
</dbReference>
<proteinExistence type="predicted"/>
<dbReference type="InterPro" id="IPR052387">
    <property type="entry name" value="Fibrocystin"/>
</dbReference>
<evidence type="ECO:0000313" key="4">
    <source>
        <dbReference type="Proteomes" id="UP000481153"/>
    </source>
</evidence>
<keyword evidence="1" id="KW-0732">Signal</keyword>
<dbReference type="InterPro" id="IPR000008">
    <property type="entry name" value="C2_dom"/>
</dbReference>
<dbReference type="PANTHER" id="PTHR46769:SF1">
    <property type="entry name" value="FIBROCYSTIN"/>
    <property type="match status" value="1"/>
</dbReference>
<evidence type="ECO:0000259" key="2">
    <source>
        <dbReference type="PROSITE" id="PS50004"/>
    </source>
</evidence>
<dbReference type="Gene3D" id="2.60.40.150">
    <property type="entry name" value="C2 domain"/>
    <property type="match status" value="1"/>
</dbReference>
<evidence type="ECO:0000256" key="1">
    <source>
        <dbReference type="ARBA" id="ARBA00022729"/>
    </source>
</evidence>
<dbReference type="CDD" id="cd00030">
    <property type="entry name" value="C2"/>
    <property type="match status" value="1"/>
</dbReference>
<dbReference type="PANTHER" id="PTHR46769">
    <property type="entry name" value="POLYCYSTIC KIDNEY AND HEPATIC DISEASE 1 (AUTOSOMAL RECESSIVE)-LIKE 1"/>
    <property type="match status" value="1"/>
</dbReference>
<dbReference type="InterPro" id="IPR014756">
    <property type="entry name" value="Ig_E-set"/>
</dbReference>
<organism evidence="3 4">
    <name type="scientific">Aphanomyces euteiches</name>
    <dbReference type="NCBI Taxonomy" id="100861"/>
    <lineage>
        <taxon>Eukaryota</taxon>
        <taxon>Sar</taxon>
        <taxon>Stramenopiles</taxon>
        <taxon>Oomycota</taxon>
        <taxon>Saprolegniomycetes</taxon>
        <taxon>Saprolegniales</taxon>
        <taxon>Verrucalvaceae</taxon>
        <taxon>Aphanomyces</taxon>
    </lineage>
</organism>
<dbReference type="VEuPathDB" id="FungiDB:AeMF1_009692"/>
<reference evidence="3 4" key="1">
    <citation type="submission" date="2019-07" db="EMBL/GenBank/DDBJ databases">
        <title>Genomics analysis of Aphanomyces spp. identifies a new class of oomycete effector associated with host adaptation.</title>
        <authorList>
            <person name="Gaulin E."/>
        </authorList>
    </citation>
    <scope>NUCLEOTIDE SEQUENCE [LARGE SCALE GENOMIC DNA]</scope>
    <source>
        <strain evidence="3 4">ATCC 201684</strain>
    </source>
</reference>
<dbReference type="InterPro" id="IPR035892">
    <property type="entry name" value="C2_domain_sf"/>
</dbReference>
<protein>
    <recommendedName>
        <fullName evidence="2">C2 domain-containing protein</fullName>
    </recommendedName>
</protein>
<dbReference type="Pfam" id="PF01833">
    <property type="entry name" value="TIG"/>
    <property type="match status" value="2"/>
</dbReference>
<dbReference type="CDD" id="cd00102">
    <property type="entry name" value="IPT"/>
    <property type="match status" value="2"/>
</dbReference>
<gene>
    <name evidence="3" type="ORF">Ae201684_014093</name>
</gene>
<dbReference type="Gene3D" id="2.60.40.10">
    <property type="entry name" value="Immunoglobulins"/>
    <property type="match status" value="3"/>
</dbReference>
<dbReference type="SMART" id="SM00429">
    <property type="entry name" value="IPT"/>
    <property type="match status" value="5"/>
</dbReference>
<dbReference type="InterPro" id="IPR013783">
    <property type="entry name" value="Ig-like_fold"/>
</dbReference>
<dbReference type="Proteomes" id="UP000481153">
    <property type="component" value="Unassembled WGS sequence"/>
</dbReference>
<dbReference type="SUPFAM" id="SSF49562">
    <property type="entry name" value="C2 domain (Calcium/lipid-binding domain, CaLB)"/>
    <property type="match status" value="1"/>
</dbReference>
<accession>A0A6G0WL24</accession>
<name>A0A6G0WL24_9STRA</name>
<dbReference type="Pfam" id="PF00168">
    <property type="entry name" value="C2"/>
    <property type="match status" value="1"/>
</dbReference>
<keyword evidence="4" id="KW-1185">Reference proteome</keyword>
<evidence type="ECO:0000313" key="3">
    <source>
        <dbReference type="EMBL" id="KAF0727986.1"/>
    </source>
</evidence>
<dbReference type="EMBL" id="VJMJ01000184">
    <property type="protein sequence ID" value="KAF0727986.1"/>
    <property type="molecule type" value="Genomic_DNA"/>
</dbReference>